<evidence type="ECO:0000313" key="3">
    <source>
        <dbReference type="EMBL" id="JAS79804.1"/>
    </source>
</evidence>
<protein>
    <submittedName>
        <fullName evidence="3">Uncharacterized protein</fullName>
    </submittedName>
</protein>
<dbReference type="EMBL" id="GECU01027902">
    <property type="protein sequence ID" value="JAS79804.1"/>
    <property type="molecule type" value="Transcribed_RNA"/>
</dbReference>
<gene>
    <name evidence="3" type="ORF">g.5820</name>
</gene>
<feature type="coiled-coil region" evidence="1">
    <location>
        <begin position="18"/>
        <end position="52"/>
    </location>
</feature>
<accession>A0A1B6HYR3</accession>
<feature type="region of interest" description="Disordered" evidence="2">
    <location>
        <begin position="79"/>
        <end position="110"/>
    </location>
</feature>
<feature type="region of interest" description="Disordered" evidence="2">
    <location>
        <begin position="125"/>
        <end position="155"/>
    </location>
</feature>
<feature type="non-terminal residue" evidence="3">
    <location>
        <position position="1"/>
    </location>
</feature>
<proteinExistence type="predicted"/>
<evidence type="ECO:0000256" key="2">
    <source>
        <dbReference type="SAM" id="MobiDB-lite"/>
    </source>
</evidence>
<dbReference type="AlphaFoldDB" id="A0A1B6HYR3"/>
<organism evidence="3">
    <name type="scientific">Homalodisca liturata</name>
    <dbReference type="NCBI Taxonomy" id="320908"/>
    <lineage>
        <taxon>Eukaryota</taxon>
        <taxon>Metazoa</taxon>
        <taxon>Ecdysozoa</taxon>
        <taxon>Arthropoda</taxon>
        <taxon>Hexapoda</taxon>
        <taxon>Insecta</taxon>
        <taxon>Pterygota</taxon>
        <taxon>Neoptera</taxon>
        <taxon>Paraneoptera</taxon>
        <taxon>Hemiptera</taxon>
        <taxon>Auchenorrhyncha</taxon>
        <taxon>Membracoidea</taxon>
        <taxon>Cicadellidae</taxon>
        <taxon>Cicadellinae</taxon>
        <taxon>Proconiini</taxon>
        <taxon>Homalodisca</taxon>
    </lineage>
</organism>
<reference evidence="3" key="1">
    <citation type="submission" date="2015-11" db="EMBL/GenBank/DDBJ databases">
        <title>De novo transcriptome assembly of four potential Pierce s Disease insect vectors from Arizona vineyards.</title>
        <authorList>
            <person name="Tassone E.E."/>
        </authorList>
    </citation>
    <scope>NUCLEOTIDE SEQUENCE</scope>
</reference>
<feature type="compositionally biased region" description="Polar residues" evidence="2">
    <location>
        <begin position="79"/>
        <end position="109"/>
    </location>
</feature>
<keyword evidence="1" id="KW-0175">Coiled coil</keyword>
<name>A0A1B6HYR3_9HEMI</name>
<evidence type="ECO:0000256" key="1">
    <source>
        <dbReference type="SAM" id="Coils"/>
    </source>
</evidence>
<sequence length="155" mass="17237">NLSDKVECNRSCDCIVHIRILTDQIFDLTKNMRELQEQIRSVQSDNVKLSSVLQGHTEAIGDILTRPSDSERVSYSGILKSTSKNTNSSYPMIDSNNENRRVVSTSGKSDSLDWRETGRAIDLCKSDSASDLEGYQQTRSSAVLPPRPNSTLAEL</sequence>